<evidence type="ECO:0000313" key="4">
    <source>
        <dbReference type="Proteomes" id="UP000463224"/>
    </source>
</evidence>
<keyword evidence="1" id="KW-0472">Membrane</keyword>
<comment type="caution">
    <text evidence="3">The sequence shown here is derived from an EMBL/GenBank/DDBJ whole genome shotgun (WGS) entry which is preliminary data.</text>
</comment>
<feature type="transmembrane region" description="Helical" evidence="1">
    <location>
        <begin position="27"/>
        <end position="48"/>
    </location>
</feature>
<name>A0A844QQG6_9HYPH</name>
<keyword evidence="4" id="KW-1185">Reference proteome</keyword>
<feature type="domain" description="TadE-like" evidence="2">
    <location>
        <begin position="20"/>
        <end position="61"/>
    </location>
</feature>
<dbReference type="Proteomes" id="UP000463224">
    <property type="component" value="Unassembled WGS sequence"/>
</dbReference>
<proteinExistence type="predicted"/>
<gene>
    <name evidence="3" type="ORF">GN330_21375</name>
</gene>
<evidence type="ECO:0000259" key="2">
    <source>
        <dbReference type="Pfam" id="PF07811"/>
    </source>
</evidence>
<sequence>MCTKSAFPLIRRLAACRTAVTAVEFTILAPLFLSMFLGMVAFGIHLAASHSLQQIAADATRTAIAGLDLAERRALATSFVDANANSYPFIDRDSLAFSVVENPANPNQFTVSVLYDARTLPIWNLMKGLPMPPTEIRRVSTIRVGGL</sequence>
<keyword evidence="1" id="KW-0812">Transmembrane</keyword>
<dbReference type="AlphaFoldDB" id="A0A844QQG6"/>
<dbReference type="InterPro" id="IPR012495">
    <property type="entry name" value="TadE-like_dom"/>
</dbReference>
<reference evidence="3 4" key="1">
    <citation type="submission" date="2019-12" db="EMBL/GenBank/DDBJ databases">
        <title>Nitratireductor arenosus sp. nov., Isolated from sea sand, Jeju island, South Korea.</title>
        <authorList>
            <person name="Kim W."/>
        </authorList>
    </citation>
    <scope>NUCLEOTIDE SEQUENCE [LARGE SCALE GENOMIC DNA]</scope>
    <source>
        <strain evidence="3 4">CAU 1489</strain>
    </source>
</reference>
<protein>
    <submittedName>
        <fullName evidence="3">Pilus assembly protein</fullName>
    </submittedName>
</protein>
<keyword evidence="1" id="KW-1133">Transmembrane helix</keyword>
<dbReference type="EMBL" id="WPHG01000008">
    <property type="protein sequence ID" value="MVA99809.1"/>
    <property type="molecule type" value="Genomic_DNA"/>
</dbReference>
<dbReference type="Pfam" id="PF07811">
    <property type="entry name" value="TadE"/>
    <property type="match status" value="1"/>
</dbReference>
<organism evidence="3 4">
    <name type="scientific">Nitratireductor arenosus</name>
    <dbReference type="NCBI Taxonomy" id="2682096"/>
    <lineage>
        <taxon>Bacteria</taxon>
        <taxon>Pseudomonadati</taxon>
        <taxon>Pseudomonadota</taxon>
        <taxon>Alphaproteobacteria</taxon>
        <taxon>Hyphomicrobiales</taxon>
        <taxon>Phyllobacteriaceae</taxon>
        <taxon>Nitratireductor</taxon>
    </lineage>
</organism>
<evidence type="ECO:0000313" key="3">
    <source>
        <dbReference type="EMBL" id="MVA99809.1"/>
    </source>
</evidence>
<evidence type="ECO:0000256" key="1">
    <source>
        <dbReference type="SAM" id="Phobius"/>
    </source>
</evidence>
<accession>A0A844QQG6</accession>